<dbReference type="NCBIfam" id="TIGR02117">
    <property type="entry name" value="chp_urease_rgn"/>
    <property type="match status" value="1"/>
</dbReference>
<dbReference type="Proteomes" id="UP001245285">
    <property type="component" value="Unassembled WGS sequence"/>
</dbReference>
<evidence type="ECO:0000313" key="3">
    <source>
        <dbReference type="Proteomes" id="UP001245285"/>
    </source>
</evidence>
<evidence type="ECO:0000256" key="1">
    <source>
        <dbReference type="SAM" id="Phobius"/>
    </source>
</evidence>
<dbReference type="InterPro" id="IPR011727">
    <property type="entry name" value="CHP02117"/>
</dbReference>
<sequence length="224" mass="26142">MKKFLRYLRNGIFIFLLPFFIYLILALIGSIIPVNNKETNKEKEIPVFLISNGAHTDLAVPIRSDLWDWNKIIKEEHFGTSPKDYQYIGFGWGDLEFYRTTPQWEDLTLKTAFNSLFLDTPAALHVELHRVILQNENTVALSITKEQYAELVEYFHNSFELDENGNIRPVPNLHYNSRDAFYYAKGSLNPLKTCNTWINSGLKNSKMKACLWTPFTQGIFYQYP</sequence>
<accession>A0ABU3CFZ4</accession>
<reference evidence="2 3" key="1">
    <citation type="submission" date="2023-09" db="EMBL/GenBank/DDBJ databases">
        <authorList>
            <person name="Rey-Velasco X."/>
        </authorList>
    </citation>
    <scope>NUCLEOTIDE SEQUENCE [LARGE SCALE GENOMIC DNA]</scope>
    <source>
        <strain evidence="2 3">F260</strain>
    </source>
</reference>
<dbReference type="RefSeq" id="WP_311493420.1">
    <property type="nucleotide sequence ID" value="NZ_JAVRHO010000001.1"/>
</dbReference>
<proteinExistence type="predicted"/>
<dbReference type="EMBL" id="JAVRHO010000001">
    <property type="protein sequence ID" value="MDT0645274.1"/>
    <property type="molecule type" value="Genomic_DNA"/>
</dbReference>
<keyword evidence="1" id="KW-0812">Transmembrane</keyword>
<keyword evidence="1" id="KW-0472">Membrane</keyword>
<evidence type="ECO:0000313" key="2">
    <source>
        <dbReference type="EMBL" id="MDT0645274.1"/>
    </source>
</evidence>
<keyword evidence="1" id="KW-1133">Transmembrane helix</keyword>
<protein>
    <submittedName>
        <fullName evidence="2">TIGR02117 family protein</fullName>
    </submittedName>
</protein>
<feature type="transmembrane region" description="Helical" evidence="1">
    <location>
        <begin position="12"/>
        <end position="32"/>
    </location>
</feature>
<organism evidence="2 3">
    <name type="scientific">Autumnicola lenta</name>
    <dbReference type="NCBI Taxonomy" id="3075593"/>
    <lineage>
        <taxon>Bacteria</taxon>
        <taxon>Pseudomonadati</taxon>
        <taxon>Bacteroidota</taxon>
        <taxon>Flavobacteriia</taxon>
        <taxon>Flavobacteriales</taxon>
        <taxon>Flavobacteriaceae</taxon>
        <taxon>Autumnicola</taxon>
    </lineage>
</organism>
<gene>
    <name evidence="2" type="ORF">RM545_01115</name>
</gene>
<comment type="caution">
    <text evidence="2">The sequence shown here is derived from an EMBL/GenBank/DDBJ whole genome shotgun (WGS) entry which is preliminary data.</text>
</comment>
<name>A0ABU3CFZ4_9FLAO</name>
<dbReference type="Pfam" id="PF09601">
    <property type="entry name" value="DUF2459"/>
    <property type="match status" value="1"/>
</dbReference>
<keyword evidence="3" id="KW-1185">Reference proteome</keyword>